<keyword evidence="4" id="KW-0175">Coiled coil</keyword>
<feature type="coiled-coil region" evidence="4">
    <location>
        <begin position="542"/>
        <end position="569"/>
    </location>
</feature>
<evidence type="ECO:0000313" key="6">
    <source>
        <dbReference type="EMBL" id="CED93506.1"/>
    </source>
</evidence>
<evidence type="ECO:0000256" key="3">
    <source>
        <dbReference type="ARBA" id="ARBA00013368"/>
    </source>
</evidence>
<dbReference type="EMBL" id="LN555523">
    <property type="protein sequence ID" value="CED93506.1"/>
    <property type="molecule type" value="Genomic_DNA"/>
</dbReference>
<comment type="similarity">
    <text evidence="1">Belongs to the SMC family. SbcC subfamily.</text>
</comment>
<evidence type="ECO:0000313" key="7">
    <source>
        <dbReference type="Proteomes" id="UP000245622"/>
    </source>
</evidence>
<evidence type="ECO:0000256" key="2">
    <source>
        <dbReference type="ARBA" id="ARBA00011322"/>
    </source>
</evidence>
<feature type="coiled-coil region" evidence="4">
    <location>
        <begin position="231"/>
        <end position="265"/>
    </location>
</feature>
<dbReference type="KEGG" id="ril:CRIB_754"/>
<feature type="coiled-coil region" evidence="4">
    <location>
        <begin position="345"/>
        <end position="497"/>
    </location>
</feature>
<dbReference type="PANTHER" id="PTHR32114">
    <property type="entry name" value="ABC TRANSPORTER ABCH.3"/>
    <property type="match status" value="1"/>
</dbReference>
<feature type="domain" description="Rad50/SbcC-type AAA" evidence="5">
    <location>
        <begin position="5"/>
        <end position="213"/>
    </location>
</feature>
<evidence type="ECO:0000259" key="5">
    <source>
        <dbReference type="Pfam" id="PF13476"/>
    </source>
</evidence>
<reference evidence="6 7" key="1">
    <citation type="submission" date="2014-04" db="EMBL/GenBank/DDBJ databases">
        <authorList>
            <person name="Hornung B.V."/>
        </authorList>
    </citation>
    <scope>NUCLEOTIDE SEQUENCE [LARGE SCALE GENOMIC DNA]</scope>
    <source>
        <strain evidence="6 7">CRIB</strain>
    </source>
</reference>
<comment type="subunit">
    <text evidence="2">Heterodimer of SbcC and SbcD.</text>
</comment>
<dbReference type="RefSeq" id="WP_180703216.1">
    <property type="nucleotide sequence ID" value="NZ_LN555523.1"/>
</dbReference>
<dbReference type="AlphaFoldDB" id="A0A1V1HZV7"/>
<dbReference type="InterPro" id="IPR027417">
    <property type="entry name" value="P-loop_NTPase"/>
</dbReference>
<dbReference type="GeneID" id="82204936"/>
<sequence length="1041" mass="119049">MRPIKLTISAFGPYASKQVIDFEELKGRNIFVISGKTGAGKTTIFDAISYALYGEASGESRETDSLRSHFADDNTETYVELEFELRGQRYIVNRVPKQKKKKARGEGYTEKSADATLTLPDGKVITKVKNVTDKIIEILGITRDQFKQIVMLAQGEFKKLLLADSVEREGIFRKIFNTYDFEKIQIELKDKAANLSKNRTKSKHEMEINLKNIKGEHDIVIGEYVDFPLVIENLKDLLERDNNIYKTLNEEGKEVDNKLQVKNQEKAIIETNNNLLKEKDIIAKDLEEHLSKEDEYKNKAKTIIDGKNAKEVKYIEDKLIENNKKLAKREEDYNISLRNIDFLKLKQEEANKLLQIEESKAYEREKLSVEINNLNKLEEKIIELDSLNNKVIQLKQNVENSKLQIINNKKATEELKKSKEEKELQLKDIDTLGTKKVELESDIKSKTKTLDEVRELFKVIISFQNTYIEHNNKVNEYKAFELEYKKVKENYEAMDDLYKKEQAGILASKLQENEPCPVCGSTNHPNKATIKNGLKIPTKEDLDLVKENLDKLEKENQEKINNLTVLNSNKTNYLEQVNKHLSMLSSNLNIDKNFNLETAQVVKNLGTELKSVIDNLKEELLKVIDKISLKEKIEKEVSAIIATINENEQSLIKLEESEKNCTTELTQNSTKIDEYKKEIPENITDVKTLNNLIETKTKELNISKEKLAKLRLENEDLVKKLEGENSTSKEIKKSIEELKLEIANNQANFNEAIEKQGFDNIQTYENAKLQISMVESLEKEVENYNSELKLTKAKHEDIINKTKDIVFMDISTIDEEIKSIQNNKRELESKLRDLHSIIDNNKTILKNVENLNIEFKEIEEEYKVVGELADLANGKKAPYISFERYILASYFEDIIEAANIRLEKMTGDRFSLIRKTSKSKGAGQKGLELEIYDNYTDSSRDVSSLSGGESFKASLSLALGLSDIVQSNAGGVSLDTMFVDEGFGTLDPQSLDNAIDSLLELQRGGRLVGIISHVEELKERIDAKLEVISTSKGSKVKFNIL</sequence>
<protein>
    <recommendedName>
        <fullName evidence="3">Nuclease SbcCD subunit C</fullName>
    </recommendedName>
</protein>
<dbReference type="Pfam" id="PF13476">
    <property type="entry name" value="AAA_23"/>
    <property type="match status" value="1"/>
</dbReference>
<dbReference type="PANTHER" id="PTHR32114:SF2">
    <property type="entry name" value="ABC TRANSPORTER ABCH.3"/>
    <property type="match status" value="1"/>
</dbReference>
<dbReference type="Pfam" id="PF13558">
    <property type="entry name" value="SbcC_Walker_B"/>
    <property type="match status" value="1"/>
</dbReference>
<feature type="coiled-coil region" evidence="4">
    <location>
        <begin position="686"/>
        <end position="868"/>
    </location>
</feature>
<dbReference type="Proteomes" id="UP000245622">
    <property type="component" value="Chromosome 1"/>
</dbReference>
<dbReference type="SUPFAM" id="SSF52540">
    <property type="entry name" value="P-loop containing nucleoside triphosphate hydrolases"/>
    <property type="match status" value="2"/>
</dbReference>
<gene>
    <name evidence="6" type="ORF">CRIB_754</name>
</gene>
<dbReference type="InterPro" id="IPR038729">
    <property type="entry name" value="Rad50/SbcC_AAA"/>
</dbReference>
<evidence type="ECO:0000256" key="1">
    <source>
        <dbReference type="ARBA" id="ARBA00006930"/>
    </source>
</evidence>
<keyword evidence="7" id="KW-1185">Reference proteome</keyword>
<name>A0A1V1HZV7_9FIRM</name>
<organism evidence="6 7">
    <name type="scientific">Romboutsia ilealis</name>
    <dbReference type="NCBI Taxonomy" id="1115758"/>
    <lineage>
        <taxon>Bacteria</taxon>
        <taxon>Bacillati</taxon>
        <taxon>Bacillota</taxon>
        <taxon>Clostridia</taxon>
        <taxon>Peptostreptococcales</taxon>
        <taxon>Peptostreptococcaceae</taxon>
        <taxon>Romboutsia</taxon>
    </lineage>
</organism>
<accession>A0A1V1HZV7</accession>
<dbReference type="Gene3D" id="3.40.50.300">
    <property type="entry name" value="P-loop containing nucleotide triphosphate hydrolases"/>
    <property type="match status" value="2"/>
</dbReference>
<evidence type="ECO:0000256" key="4">
    <source>
        <dbReference type="SAM" id="Coils"/>
    </source>
</evidence>
<proteinExistence type="inferred from homology"/>